<keyword evidence="21" id="KW-1185">Reference proteome</keyword>
<evidence type="ECO:0000256" key="8">
    <source>
        <dbReference type="ARBA" id="ARBA00022695"/>
    </source>
</evidence>
<evidence type="ECO:0000259" key="18">
    <source>
        <dbReference type="Pfam" id="PF03828"/>
    </source>
</evidence>
<dbReference type="GO" id="GO:0050265">
    <property type="term" value="F:RNA uridylyltransferase activity"/>
    <property type="evidence" value="ECO:0007669"/>
    <property type="project" value="UniProtKB-EC"/>
</dbReference>
<evidence type="ECO:0000256" key="15">
    <source>
        <dbReference type="ARBA" id="ARBA00049105"/>
    </source>
</evidence>
<evidence type="ECO:0000256" key="5">
    <source>
        <dbReference type="ARBA" id="ARBA00012472"/>
    </source>
</evidence>
<dbReference type="Gene3D" id="3.30.70.330">
    <property type="match status" value="1"/>
</dbReference>
<dbReference type="CDD" id="cd00590">
    <property type="entry name" value="RRM_SF"/>
    <property type="match status" value="1"/>
</dbReference>
<dbReference type="Gene3D" id="3.30.460.10">
    <property type="entry name" value="Beta Polymerase, domain 2"/>
    <property type="match status" value="1"/>
</dbReference>
<evidence type="ECO:0000256" key="4">
    <source>
        <dbReference type="ARBA" id="ARBA00012007"/>
    </source>
</evidence>
<evidence type="ECO:0000256" key="12">
    <source>
        <dbReference type="ARBA" id="ARBA00030790"/>
    </source>
</evidence>
<dbReference type="InterPro" id="IPR042081">
    <property type="entry name" value="RNA_2'-PTrans_C"/>
</dbReference>
<dbReference type="SUPFAM" id="SSF81631">
    <property type="entry name" value="PAP/OAS1 substrate-binding domain"/>
    <property type="match status" value="1"/>
</dbReference>
<dbReference type="GO" id="GO:0046872">
    <property type="term" value="F:metal ion binding"/>
    <property type="evidence" value="ECO:0007669"/>
    <property type="project" value="UniProtKB-KW"/>
</dbReference>
<evidence type="ECO:0000256" key="2">
    <source>
        <dbReference type="ARBA" id="ARBA00001946"/>
    </source>
</evidence>
<evidence type="ECO:0000256" key="3">
    <source>
        <dbReference type="ARBA" id="ARBA00003343"/>
    </source>
</evidence>
<dbReference type="InterPro" id="IPR012677">
    <property type="entry name" value="Nucleotide-bd_a/b_plait_sf"/>
</dbReference>
<feature type="compositionally biased region" description="Basic and acidic residues" evidence="16">
    <location>
        <begin position="885"/>
        <end position="920"/>
    </location>
</feature>
<protein>
    <recommendedName>
        <fullName evidence="6">Speckle targeted PIP5K1A-regulated poly(A) polymerase</fullName>
        <ecNumber evidence="4">2.7.1.160</ecNumber>
        <ecNumber evidence="5">2.7.7.52</ecNumber>
    </recommendedName>
    <alternativeName>
        <fullName evidence="12">RNA-binding motif protein 21</fullName>
    </alternativeName>
    <alternativeName>
        <fullName evidence="13">U6 snRNA-specific terminal uridylyltransferase 1</fullName>
    </alternativeName>
</protein>
<keyword evidence="9" id="KW-0479">Metal-binding</keyword>
<evidence type="ECO:0000256" key="16">
    <source>
        <dbReference type="SAM" id="MobiDB-lite"/>
    </source>
</evidence>
<comment type="cofactor">
    <cofactor evidence="1">
        <name>Mn(2+)</name>
        <dbReference type="ChEBI" id="CHEBI:29035"/>
    </cofactor>
</comment>
<dbReference type="Gene3D" id="3.20.170.30">
    <property type="match status" value="1"/>
</dbReference>
<evidence type="ECO:0000259" key="19">
    <source>
        <dbReference type="Pfam" id="PF22600"/>
    </source>
</evidence>
<accession>A0AAV1KHA9</accession>
<dbReference type="Pfam" id="PF03828">
    <property type="entry name" value="PAP_assoc"/>
    <property type="match status" value="1"/>
</dbReference>
<dbReference type="Pfam" id="PF22600">
    <property type="entry name" value="MTPAP-like_central"/>
    <property type="match status" value="1"/>
</dbReference>
<feature type="compositionally biased region" description="Basic and acidic residues" evidence="16">
    <location>
        <begin position="829"/>
        <end position="840"/>
    </location>
</feature>
<dbReference type="InterPro" id="IPR035979">
    <property type="entry name" value="RBD_domain_sf"/>
</dbReference>
<feature type="compositionally biased region" description="Low complexity" evidence="16">
    <location>
        <begin position="819"/>
        <end position="828"/>
    </location>
</feature>
<dbReference type="GO" id="GO:1990817">
    <property type="term" value="F:poly(A) RNA polymerase activity"/>
    <property type="evidence" value="ECO:0007669"/>
    <property type="project" value="UniProtKB-ARBA"/>
</dbReference>
<keyword evidence="8" id="KW-0548">Nucleotidyltransferase</keyword>
<evidence type="ECO:0000256" key="14">
    <source>
        <dbReference type="ARBA" id="ARBA00047949"/>
    </source>
</evidence>
<organism evidence="20 21">
    <name type="scientific">Parnassius mnemosyne</name>
    <name type="common">clouded apollo</name>
    <dbReference type="NCBI Taxonomy" id="213953"/>
    <lineage>
        <taxon>Eukaryota</taxon>
        <taxon>Metazoa</taxon>
        <taxon>Ecdysozoa</taxon>
        <taxon>Arthropoda</taxon>
        <taxon>Hexapoda</taxon>
        <taxon>Insecta</taxon>
        <taxon>Pterygota</taxon>
        <taxon>Neoptera</taxon>
        <taxon>Endopterygota</taxon>
        <taxon>Lepidoptera</taxon>
        <taxon>Glossata</taxon>
        <taxon>Ditrysia</taxon>
        <taxon>Papilionoidea</taxon>
        <taxon>Papilionidae</taxon>
        <taxon>Parnassiinae</taxon>
        <taxon>Parnassini</taxon>
        <taxon>Parnassius</taxon>
        <taxon>Driopa</taxon>
    </lineage>
</organism>
<dbReference type="Gene3D" id="1.10.10.970">
    <property type="entry name" value="RNA 2'-phosphotransferase, Tpt1/KptA family, N-terminal domain"/>
    <property type="match status" value="1"/>
</dbReference>
<gene>
    <name evidence="20" type="ORF">PARMNEM_LOCUS3972</name>
</gene>
<keyword evidence="7" id="KW-0808">Transferase</keyword>
<proteinExistence type="predicted"/>
<dbReference type="InterPro" id="IPR000504">
    <property type="entry name" value="RRM_dom"/>
</dbReference>
<feature type="domain" description="RRM" evidence="17">
    <location>
        <begin position="194"/>
        <end position="245"/>
    </location>
</feature>
<dbReference type="EC" id="2.7.1.160" evidence="4"/>
<dbReference type="SUPFAM" id="SSF81301">
    <property type="entry name" value="Nucleotidyltransferase"/>
    <property type="match status" value="1"/>
</dbReference>
<comment type="catalytic activity">
    <reaction evidence="14">
        <text>2'-phospho-[ligated tRNA] + NAD(+) = mature tRNA + ADP-alpha-D-ribose 1'',2''-cyclic phosphate + nicotinamide</text>
        <dbReference type="Rhea" id="RHEA:23324"/>
        <dbReference type="Rhea" id="RHEA-COMP:11106"/>
        <dbReference type="Rhea" id="RHEA-COMP:11107"/>
        <dbReference type="ChEBI" id="CHEBI:17154"/>
        <dbReference type="ChEBI" id="CHEBI:57540"/>
        <dbReference type="ChEBI" id="CHEBI:76596"/>
        <dbReference type="ChEBI" id="CHEBI:82883"/>
        <dbReference type="ChEBI" id="CHEBI:85027"/>
        <dbReference type="EC" id="2.7.1.160"/>
    </reaction>
</comment>
<sequence>MSKCLSWLLRHGALKEGFTLSPEGYLSVDEILRHKSFKGKYSKTDVERVVKNNDKQRFKLRCNPHTNILEIKANQGHTISDIDDSELSPILEPKYSTVVHGTYYDCWQKIKSEGLSCMKRRHIHLSKGTLGANVISGLRNNVQIYIFIDLAKGLAEGIRFYESENGVILTPGNDAGFLAPKYFEKVVDVKTGYPPYTQPQDILKAFSPYGNVTIDKLTNKLATLNFANEEDAKAAIQDSKKINVYGEFLTVKPFQGNSQSEPSTPKRNFTRTKQKGVIVDPHRIDLSGDFHEQLDNIMAAVRLTQEEVTKLSTLYTDLEEILQQLWPGCMAIPFGSITTGLGIKTSDADCYVDIPNEFRNPHVSYVNKAKRILQGYPHLFAELIAIPRAHTPIVKFFHIPTETNCDLTFKTPLGMQNSRLIAFLLHADPRFIPMAVVIKYWAKIHGFSGTGKLTNYALTMLIIFYLQLDPISILPSVQWLQKDPGDDHIIDFWNTGFMKQPDLLPKSSNTSSISELLGGFFEFYSTFNFDEMVVCPYIGQPIKKEAFKDPNLLPNEFERYKQNIARHITPPLRFTTSICVQDPIELCHNVASAITSKLAEEIKSYFKFAANAYEKEKLNGCKDFLKIILFHKPKLVRTKPILEYRTNISPRDLNGIVNDDWKSVVGEIVKVIFEQILLVKLTKVEEKVNPDTKKEKVKLAGTLTKAVWKRKPFSRLYRELQFVEQQRKITEEIMIADKQVIDLQFMLTTTYSNIPRRVILALKVTNGDLNNFREFGKFLNGYILVWFKCLLGPYLRPSAANKPVSVAETIKVLDRNLNISSDSDSSSADESRNSNADEFRNSYANESGSSNVNKSRNSNADESRNSNADESQNSDADESQNSNADESRNSNADESRNSNADESRNSNADESRNSNADESRNSNVAESQNSDADESQNSTADESQNYNAEESQNYSVAQSCKTEFTCQ</sequence>
<keyword evidence="11" id="KW-0694">RNA-binding</keyword>
<dbReference type="Proteomes" id="UP001314205">
    <property type="component" value="Unassembled WGS sequence"/>
</dbReference>
<comment type="catalytic activity">
    <reaction evidence="15">
        <text>RNA(n) + UTP = RNA(n)-3'-uridine ribonucleotide + diphosphate</text>
        <dbReference type="Rhea" id="RHEA:14785"/>
        <dbReference type="Rhea" id="RHEA-COMP:14527"/>
        <dbReference type="Rhea" id="RHEA-COMP:17348"/>
        <dbReference type="ChEBI" id="CHEBI:33019"/>
        <dbReference type="ChEBI" id="CHEBI:46398"/>
        <dbReference type="ChEBI" id="CHEBI:140395"/>
        <dbReference type="ChEBI" id="CHEBI:173116"/>
        <dbReference type="EC" id="2.7.7.52"/>
    </reaction>
</comment>
<dbReference type="EC" id="2.7.7.52" evidence="5"/>
<reference evidence="20 21" key="1">
    <citation type="submission" date="2023-11" db="EMBL/GenBank/DDBJ databases">
        <authorList>
            <person name="Hedman E."/>
            <person name="Englund M."/>
            <person name="Stromberg M."/>
            <person name="Nyberg Akerstrom W."/>
            <person name="Nylinder S."/>
            <person name="Jareborg N."/>
            <person name="Kallberg Y."/>
            <person name="Kronander E."/>
        </authorList>
    </citation>
    <scope>NUCLEOTIDE SEQUENCE [LARGE SCALE GENOMIC DNA]</scope>
</reference>
<evidence type="ECO:0000256" key="11">
    <source>
        <dbReference type="ARBA" id="ARBA00022884"/>
    </source>
</evidence>
<evidence type="ECO:0000256" key="10">
    <source>
        <dbReference type="ARBA" id="ARBA00022842"/>
    </source>
</evidence>
<evidence type="ECO:0000313" key="21">
    <source>
        <dbReference type="Proteomes" id="UP001314205"/>
    </source>
</evidence>
<evidence type="ECO:0000256" key="13">
    <source>
        <dbReference type="ARBA" id="ARBA00033036"/>
    </source>
</evidence>
<evidence type="ECO:0000256" key="9">
    <source>
        <dbReference type="ARBA" id="ARBA00022723"/>
    </source>
</evidence>
<comment type="cofactor">
    <cofactor evidence="2">
        <name>Mg(2+)</name>
        <dbReference type="ChEBI" id="CHEBI:18420"/>
    </cofactor>
</comment>
<dbReference type="SUPFAM" id="SSF56399">
    <property type="entry name" value="ADP-ribosylation"/>
    <property type="match status" value="1"/>
</dbReference>
<feature type="compositionally biased region" description="Polar residues" evidence="16">
    <location>
        <begin position="865"/>
        <end position="884"/>
    </location>
</feature>
<evidence type="ECO:0000259" key="17">
    <source>
        <dbReference type="Pfam" id="PF00076"/>
    </source>
</evidence>
<keyword evidence="10" id="KW-0460">Magnesium</keyword>
<dbReference type="InterPro" id="IPR042080">
    <property type="entry name" value="RNA_2'-PTrans_N"/>
</dbReference>
<dbReference type="InterPro" id="IPR002058">
    <property type="entry name" value="PAP_assoc"/>
</dbReference>
<dbReference type="InterPro" id="IPR002745">
    <property type="entry name" value="Ptrans_KptA/Tpt1"/>
</dbReference>
<feature type="domain" description="PAP-associated" evidence="18">
    <location>
        <begin position="512"/>
        <end position="586"/>
    </location>
</feature>
<dbReference type="Pfam" id="PF01885">
    <property type="entry name" value="PTS_2-RNA"/>
    <property type="match status" value="1"/>
</dbReference>
<dbReference type="GO" id="GO:0031123">
    <property type="term" value="P:RNA 3'-end processing"/>
    <property type="evidence" value="ECO:0007669"/>
    <property type="project" value="TreeGrafter"/>
</dbReference>
<dbReference type="GO" id="GO:0000215">
    <property type="term" value="F:tRNA 2'-phosphotransferase activity"/>
    <property type="evidence" value="ECO:0007669"/>
    <property type="project" value="UniProtKB-EC"/>
</dbReference>
<dbReference type="PANTHER" id="PTHR12271:SF66">
    <property type="entry name" value="TERMINAL URIDYLYLTRANSFERASE TAILOR"/>
    <property type="match status" value="1"/>
</dbReference>
<feature type="compositionally biased region" description="Polar residues" evidence="16">
    <location>
        <begin position="921"/>
        <end position="967"/>
    </location>
</feature>
<dbReference type="InterPro" id="IPR054708">
    <property type="entry name" value="MTPAP-like_central"/>
</dbReference>
<dbReference type="CDD" id="cd05402">
    <property type="entry name" value="NT_PAP_TUTase"/>
    <property type="match status" value="1"/>
</dbReference>
<dbReference type="Gene3D" id="1.10.1410.10">
    <property type="match status" value="1"/>
</dbReference>
<dbReference type="PANTHER" id="PTHR12271">
    <property type="entry name" value="POLY A POLYMERASE CID PAP -RELATED"/>
    <property type="match status" value="1"/>
</dbReference>
<dbReference type="GO" id="GO:0003723">
    <property type="term" value="F:RNA binding"/>
    <property type="evidence" value="ECO:0007669"/>
    <property type="project" value="UniProtKB-KW"/>
</dbReference>
<dbReference type="EMBL" id="CAVLGL010000046">
    <property type="protein sequence ID" value="CAK1582446.1"/>
    <property type="molecule type" value="Genomic_DNA"/>
</dbReference>
<feature type="region of interest" description="Disordered" evidence="16">
    <location>
        <begin position="819"/>
        <end position="967"/>
    </location>
</feature>
<feature type="domain" description="Poly(A) RNA polymerase mitochondrial-like central palm" evidence="19">
    <location>
        <begin position="291"/>
        <end position="422"/>
    </location>
</feature>
<evidence type="ECO:0000256" key="7">
    <source>
        <dbReference type="ARBA" id="ARBA00022679"/>
    </source>
</evidence>
<dbReference type="Pfam" id="PF00076">
    <property type="entry name" value="RRM_1"/>
    <property type="match status" value="1"/>
</dbReference>
<dbReference type="AlphaFoldDB" id="A0AAV1KHA9"/>
<comment type="caution">
    <text evidence="20">The sequence shown here is derived from an EMBL/GenBank/DDBJ whole genome shotgun (WGS) entry which is preliminary data.</text>
</comment>
<evidence type="ECO:0000313" key="20">
    <source>
        <dbReference type="EMBL" id="CAK1582446.1"/>
    </source>
</evidence>
<name>A0AAV1KHA9_9NEOP</name>
<evidence type="ECO:0000256" key="6">
    <source>
        <dbReference type="ARBA" id="ARBA00021679"/>
    </source>
</evidence>
<evidence type="ECO:0000256" key="1">
    <source>
        <dbReference type="ARBA" id="ARBA00001936"/>
    </source>
</evidence>
<feature type="compositionally biased region" description="Polar residues" evidence="16">
    <location>
        <begin position="842"/>
        <end position="858"/>
    </location>
</feature>
<dbReference type="SUPFAM" id="SSF54928">
    <property type="entry name" value="RNA-binding domain, RBD"/>
    <property type="match status" value="1"/>
</dbReference>
<comment type="function">
    <text evidence="3">Catalyzes the last step of tRNA splicing, the transfer of the splice junction 2'-phosphate from ligated tRNA to NAD to produce ADP-ribose 1''-2'' cyclic phosphate.</text>
</comment>
<dbReference type="InterPro" id="IPR043519">
    <property type="entry name" value="NT_sf"/>
</dbReference>